<evidence type="ECO:0000313" key="14">
    <source>
        <dbReference type="EMBL" id="MBC8543820.1"/>
    </source>
</evidence>
<evidence type="ECO:0000256" key="1">
    <source>
        <dbReference type="ARBA" id="ARBA00004752"/>
    </source>
</evidence>
<feature type="binding site" evidence="10">
    <location>
        <position position="456"/>
    </location>
    <ligand>
        <name>meso-2,6-diaminopimelate</name>
        <dbReference type="ChEBI" id="CHEBI:57791"/>
    </ligand>
</feature>
<dbReference type="Gene3D" id="3.40.1190.10">
    <property type="entry name" value="Mur-like, catalytic domain"/>
    <property type="match status" value="1"/>
</dbReference>
<evidence type="ECO:0000256" key="7">
    <source>
        <dbReference type="ARBA" id="ARBA00075482"/>
    </source>
</evidence>
<feature type="binding site" evidence="10">
    <location>
        <begin position="154"/>
        <end position="155"/>
    </location>
    <ligand>
        <name>UDP-N-acetyl-alpha-D-muramoyl-L-alanyl-D-glutamate</name>
        <dbReference type="ChEBI" id="CHEBI:83900"/>
    </ligand>
</feature>
<comment type="caution">
    <text evidence="14">The sequence shown here is derived from an EMBL/GenBank/DDBJ whole genome shotgun (WGS) entry which is preliminary data.</text>
</comment>
<evidence type="ECO:0000259" key="12">
    <source>
        <dbReference type="Pfam" id="PF02875"/>
    </source>
</evidence>
<proteinExistence type="inferred from homology"/>
<dbReference type="FunFam" id="3.90.190.20:FF:000006">
    <property type="entry name" value="UDP-N-acetylmuramoyl-L-alanyl-D-glutamate--2,6-diaminopimelate ligase"/>
    <property type="match status" value="1"/>
</dbReference>
<comment type="PTM">
    <text evidence="10">Carboxylation is probably crucial for Mg(2+) binding and, consequently, for the gamma-phosphate positioning of ATP.</text>
</comment>
<keyword evidence="10" id="KW-0067">ATP-binding</keyword>
<feature type="domain" description="Mur ligase C-terminal" evidence="12">
    <location>
        <begin position="331"/>
        <end position="458"/>
    </location>
</feature>
<evidence type="ECO:0000259" key="13">
    <source>
        <dbReference type="Pfam" id="PF08245"/>
    </source>
</evidence>
<dbReference type="Proteomes" id="UP000657006">
    <property type="component" value="Unassembled WGS sequence"/>
</dbReference>
<dbReference type="Gene3D" id="3.90.190.20">
    <property type="entry name" value="Mur ligase, C-terminal domain"/>
    <property type="match status" value="1"/>
</dbReference>
<feature type="short sequence motif" description="Meso-diaminopimelate recognition motif" evidence="10">
    <location>
        <begin position="404"/>
        <end position="407"/>
    </location>
</feature>
<comment type="caution">
    <text evidence="10">Lacks conserved residue(s) required for the propagation of feature annotation.</text>
</comment>
<comment type="function">
    <text evidence="4 10">Catalyzes the addition of meso-diaminopimelic acid to the nucleotide precursor UDP-N-acetylmuramoyl-L-alanyl-D-glutamate (UMAG) in the biosynthesis of bacterial cell-wall peptidoglycan.</text>
</comment>
<feature type="binding site" evidence="10">
    <location>
        <begin position="404"/>
        <end position="407"/>
    </location>
    <ligand>
        <name>meso-2,6-diaminopimelate</name>
        <dbReference type="ChEBI" id="CHEBI:57791"/>
    </ligand>
</feature>
<dbReference type="GO" id="GO:0071555">
    <property type="term" value="P:cell wall organization"/>
    <property type="evidence" value="ECO:0007669"/>
    <property type="project" value="UniProtKB-KW"/>
</dbReference>
<evidence type="ECO:0000256" key="3">
    <source>
        <dbReference type="ARBA" id="ARBA00050251"/>
    </source>
</evidence>
<evidence type="ECO:0000256" key="11">
    <source>
        <dbReference type="RuleBase" id="RU004135"/>
    </source>
</evidence>
<comment type="pathway">
    <text evidence="1 10 11">Cell wall biogenesis; peptidoglycan biosynthesis.</text>
</comment>
<feature type="binding site" evidence="10">
    <location>
        <position position="189"/>
    </location>
    <ligand>
        <name>UDP-N-acetyl-alpha-D-muramoyl-L-alanyl-D-glutamate</name>
        <dbReference type="ChEBI" id="CHEBI:83900"/>
    </ligand>
</feature>
<dbReference type="AlphaFoldDB" id="A0A926DRD5"/>
<dbReference type="GO" id="GO:0005737">
    <property type="term" value="C:cytoplasm"/>
    <property type="evidence" value="ECO:0007669"/>
    <property type="project" value="UniProtKB-SubCell"/>
</dbReference>
<comment type="similarity">
    <text evidence="2 10">Belongs to the MurCDEF family. MurE subfamily.</text>
</comment>
<dbReference type="GO" id="GO:0009252">
    <property type="term" value="P:peptidoglycan biosynthetic process"/>
    <property type="evidence" value="ECO:0007669"/>
    <property type="project" value="UniProtKB-UniRule"/>
</dbReference>
<protein>
    <recommendedName>
        <fullName evidence="6 10">UDP-N-acetylmuramoyl-L-alanyl-D-glutamate--2,6-diaminopimelate ligase</fullName>
        <ecNumber evidence="5 10">6.3.2.13</ecNumber>
    </recommendedName>
    <alternativeName>
        <fullName evidence="7 10">Meso-A2pm-adding enzyme</fullName>
    </alternativeName>
    <alternativeName>
        <fullName evidence="8 10">Meso-diaminopimelate-adding enzyme</fullName>
    </alternativeName>
    <alternativeName>
        <fullName evidence="9 10">UDP-MurNAc-L-Ala-D-Glu:meso-diaminopimelate ligase</fullName>
    </alternativeName>
    <alternativeName>
        <fullName evidence="10">UDP-MurNAc-tripeptide synthetase</fullName>
    </alternativeName>
    <alternativeName>
        <fullName evidence="10">UDP-N-acetylmuramyl-tripeptide synthetase</fullName>
    </alternativeName>
</protein>
<evidence type="ECO:0000256" key="5">
    <source>
        <dbReference type="ARBA" id="ARBA00066633"/>
    </source>
</evidence>
<dbReference type="GO" id="GO:0051301">
    <property type="term" value="P:cell division"/>
    <property type="evidence" value="ECO:0007669"/>
    <property type="project" value="UniProtKB-KW"/>
</dbReference>
<dbReference type="Pfam" id="PF02875">
    <property type="entry name" value="Mur_ligase_C"/>
    <property type="match status" value="1"/>
</dbReference>
<dbReference type="GO" id="GO:0008765">
    <property type="term" value="F:UDP-N-acetylmuramoylalanyl-D-glutamate-2,6-diaminopimelate ligase activity"/>
    <property type="evidence" value="ECO:0007669"/>
    <property type="project" value="UniProtKB-UniRule"/>
</dbReference>
<dbReference type="EMBL" id="JACRSQ010000013">
    <property type="protein sequence ID" value="MBC8543820.1"/>
    <property type="molecule type" value="Genomic_DNA"/>
</dbReference>
<dbReference type="GO" id="GO:0000287">
    <property type="term" value="F:magnesium ion binding"/>
    <property type="evidence" value="ECO:0007669"/>
    <property type="project" value="UniProtKB-UniRule"/>
</dbReference>
<evidence type="ECO:0000256" key="8">
    <source>
        <dbReference type="ARBA" id="ARBA00076158"/>
    </source>
</evidence>
<dbReference type="GO" id="GO:0005524">
    <property type="term" value="F:ATP binding"/>
    <property type="evidence" value="ECO:0007669"/>
    <property type="project" value="UniProtKB-UniRule"/>
</dbReference>
<keyword evidence="15" id="KW-1185">Reference proteome</keyword>
<keyword evidence="10" id="KW-0963">Cytoplasm</keyword>
<dbReference type="SUPFAM" id="SSF53244">
    <property type="entry name" value="MurD-like peptide ligases, peptide-binding domain"/>
    <property type="match status" value="1"/>
</dbReference>
<evidence type="ECO:0000256" key="10">
    <source>
        <dbReference type="HAMAP-Rule" id="MF_00208"/>
    </source>
</evidence>
<keyword evidence="10 11" id="KW-0131">Cell cycle</keyword>
<keyword evidence="10" id="KW-0460">Magnesium</keyword>
<dbReference type="EC" id="6.3.2.13" evidence="5 10"/>
<feature type="binding site" evidence="10">
    <location>
        <begin position="112"/>
        <end position="118"/>
    </location>
    <ligand>
        <name>ATP</name>
        <dbReference type="ChEBI" id="CHEBI:30616"/>
    </ligand>
</feature>
<keyword evidence="10 11" id="KW-0573">Peptidoglycan synthesis</keyword>
<dbReference type="InterPro" id="IPR036615">
    <property type="entry name" value="Mur_ligase_C_dom_sf"/>
</dbReference>
<comment type="subcellular location">
    <subcellularLocation>
        <location evidence="10 11">Cytoplasm</location>
    </subcellularLocation>
</comment>
<dbReference type="RefSeq" id="WP_249289763.1">
    <property type="nucleotide sequence ID" value="NZ_JACRSQ010000013.1"/>
</dbReference>
<dbReference type="SUPFAM" id="SSF53623">
    <property type="entry name" value="MurD-like peptide ligases, catalytic domain"/>
    <property type="match status" value="1"/>
</dbReference>
<evidence type="ECO:0000313" key="15">
    <source>
        <dbReference type="Proteomes" id="UP000657006"/>
    </source>
</evidence>
<evidence type="ECO:0000256" key="9">
    <source>
        <dbReference type="ARBA" id="ARBA00081560"/>
    </source>
</evidence>
<name>A0A926DRD5_9FIRM</name>
<dbReference type="GO" id="GO:0008360">
    <property type="term" value="P:regulation of cell shape"/>
    <property type="evidence" value="ECO:0007669"/>
    <property type="project" value="UniProtKB-KW"/>
</dbReference>
<dbReference type="HAMAP" id="MF_00208">
    <property type="entry name" value="MurE"/>
    <property type="match status" value="1"/>
</dbReference>
<comment type="cofactor">
    <cofactor evidence="10">
        <name>Mg(2+)</name>
        <dbReference type="ChEBI" id="CHEBI:18420"/>
    </cofactor>
</comment>
<dbReference type="InterPro" id="IPR004101">
    <property type="entry name" value="Mur_ligase_C"/>
</dbReference>
<dbReference type="Gene3D" id="3.40.1390.10">
    <property type="entry name" value="MurE/MurF, N-terminal domain"/>
    <property type="match status" value="1"/>
</dbReference>
<evidence type="ECO:0000256" key="4">
    <source>
        <dbReference type="ARBA" id="ARBA00056782"/>
    </source>
</evidence>
<keyword evidence="10 14" id="KW-0436">Ligase</keyword>
<organism evidence="14 15">
    <name type="scientific">Bianquea renquensis</name>
    <dbReference type="NCBI Taxonomy" id="2763661"/>
    <lineage>
        <taxon>Bacteria</taxon>
        <taxon>Bacillati</taxon>
        <taxon>Bacillota</taxon>
        <taxon>Clostridia</taxon>
        <taxon>Eubacteriales</taxon>
        <taxon>Bianqueaceae</taxon>
        <taxon>Bianquea</taxon>
    </lineage>
</organism>
<dbReference type="NCBIfam" id="NF001124">
    <property type="entry name" value="PRK00139.1-2"/>
    <property type="match status" value="1"/>
</dbReference>
<sequence>MDCLELMEGIDYEVLQEGNPHRTVMGIEYDSRRIRRGYVFVCLRGTVESGVHFLKQAASDGAVMAVTQEEPTEIPEGLRVLLVEDVMRVMPVMASTYYHNPSQALYLAGVTGTNGKTTTTTLMYHIFRHAGEKTALVGTIENRIGALRLPAYNTTPQALDLQRLFRRMQDEGVKWAVMEVSSHALALHRVDALQFDIGVFTNLTLDHLDFHKTMEAYLEAKSLLFQKARIGLLNVDDPASCVIEQKADCLLYTYGLKGRGDFQARDIRMSAQGFQFSWYQGDTRLGTVAYPAPGRFNVYNVLAAASACYLAGVPEEQIMEALRMEEVMVKGRFQRLTADDGLTVIVDYAHAPDGLENVLSAIHEFVKGRVITIFGCGGDRDKSKRPVMGEIAGRNSDYCILTSDNPRTEDPLRILDEIEGGIRKTPCPYEIVEDRRAAIERGVRMACPEDVVLVAGKGHEDYQIVGRHKTHFDDVEEVQNAFKQRKNT</sequence>
<keyword evidence="10 11" id="KW-0132">Cell division</keyword>
<comment type="catalytic activity">
    <reaction evidence="3 10">
        <text>UDP-N-acetyl-alpha-D-muramoyl-L-alanyl-D-glutamate + meso-2,6-diaminopimelate + ATP = UDP-N-acetyl-alpha-D-muramoyl-L-alanyl-gamma-D-glutamyl-meso-2,6-diaminopimelate + ADP + phosphate + H(+)</text>
        <dbReference type="Rhea" id="RHEA:23676"/>
        <dbReference type="ChEBI" id="CHEBI:15378"/>
        <dbReference type="ChEBI" id="CHEBI:30616"/>
        <dbReference type="ChEBI" id="CHEBI:43474"/>
        <dbReference type="ChEBI" id="CHEBI:57791"/>
        <dbReference type="ChEBI" id="CHEBI:83900"/>
        <dbReference type="ChEBI" id="CHEBI:83905"/>
        <dbReference type="ChEBI" id="CHEBI:456216"/>
        <dbReference type="EC" id="6.3.2.13"/>
    </reaction>
</comment>
<dbReference type="InterPro" id="IPR013221">
    <property type="entry name" value="Mur_ligase_cen"/>
</dbReference>
<feature type="binding site" evidence="10">
    <location>
        <position position="460"/>
    </location>
    <ligand>
        <name>meso-2,6-diaminopimelate</name>
        <dbReference type="ChEBI" id="CHEBI:57791"/>
    </ligand>
</feature>
<feature type="binding site" evidence="10">
    <location>
        <position position="153"/>
    </location>
    <ligand>
        <name>UDP-N-acetyl-alpha-D-muramoyl-L-alanyl-D-glutamate</name>
        <dbReference type="ChEBI" id="CHEBI:83900"/>
    </ligand>
</feature>
<dbReference type="Pfam" id="PF08245">
    <property type="entry name" value="Mur_ligase_M"/>
    <property type="match status" value="1"/>
</dbReference>
<keyword evidence="10 11" id="KW-0961">Cell wall biogenesis/degradation</keyword>
<dbReference type="InterPro" id="IPR035911">
    <property type="entry name" value="MurE/MurF_N"/>
</dbReference>
<evidence type="ECO:0000256" key="2">
    <source>
        <dbReference type="ARBA" id="ARBA00005898"/>
    </source>
</evidence>
<feature type="domain" description="Mur ligase central" evidence="13">
    <location>
        <begin position="110"/>
        <end position="307"/>
    </location>
</feature>
<dbReference type="NCBIfam" id="NF001126">
    <property type="entry name" value="PRK00139.1-4"/>
    <property type="match status" value="1"/>
</dbReference>
<accession>A0A926DRD5</accession>
<gene>
    <name evidence="10" type="primary">murE</name>
    <name evidence="14" type="ORF">H8730_09700</name>
</gene>
<evidence type="ECO:0000256" key="6">
    <source>
        <dbReference type="ARBA" id="ARBA00072883"/>
    </source>
</evidence>
<feature type="modified residue" description="N6-carboxylysine" evidence="10">
    <location>
        <position position="221"/>
    </location>
</feature>
<feature type="binding site" evidence="10">
    <location>
        <position position="380"/>
    </location>
    <ligand>
        <name>meso-2,6-diaminopimelate</name>
        <dbReference type="ChEBI" id="CHEBI:57791"/>
    </ligand>
</feature>
<dbReference type="PANTHER" id="PTHR23135:SF4">
    <property type="entry name" value="UDP-N-ACETYLMURAMOYL-L-ALANYL-D-GLUTAMATE--2,6-DIAMINOPIMELATE LIGASE MURE HOMOLOG, CHLOROPLASTIC"/>
    <property type="match status" value="1"/>
</dbReference>
<dbReference type="InterPro" id="IPR036565">
    <property type="entry name" value="Mur-like_cat_sf"/>
</dbReference>
<dbReference type="InterPro" id="IPR005761">
    <property type="entry name" value="UDP-N-AcMur-Glu-dNH2Pim_ligase"/>
</dbReference>
<keyword evidence="10 11" id="KW-0133">Cell shape</keyword>
<keyword evidence="10" id="KW-0547">Nucleotide-binding</keyword>
<feature type="binding site" evidence="10">
    <location>
        <position position="31"/>
    </location>
    <ligand>
        <name>UDP-N-acetyl-alpha-D-muramoyl-L-alanyl-D-glutamate</name>
        <dbReference type="ChEBI" id="CHEBI:83900"/>
    </ligand>
</feature>
<dbReference type="PANTHER" id="PTHR23135">
    <property type="entry name" value="MUR LIGASE FAMILY MEMBER"/>
    <property type="match status" value="1"/>
</dbReference>
<feature type="binding site" evidence="10">
    <location>
        <position position="181"/>
    </location>
    <ligand>
        <name>UDP-N-acetyl-alpha-D-muramoyl-L-alanyl-D-glutamate</name>
        <dbReference type="ChEBI" id="CHEBI:83900"/>
    </ligand>
</feature>
<reference evidence="14" key="1">
    <citation type="submission" date="2020-08" db="EMBL/GenBank/DDBJ databases">
        <title>Genome public.</title>
        <authorList>
            <person name="Liu C."/>
            <person name="Sun Q."/>
        </authorList>
    </citation>
    <scope>NUCLEOTIDE SEQUENCE</scope>
    <source>
        <strain evidence="14">NSJ-32</strain>
    </source>
</reference>
<dbReference type="NCBIfam" id="TIGR01085">
    <property type="entry name" value="murE"/>
    <property type="match status" value="1"/>
</dbReference>
<dbReference type="SUPFAM" id="SSF63418">
    <property type="entry name" value="MurE/MurF N-terminal domain"/>
    <property type="match status" value="1"/>
</dbReference>